<keyword evidence="10" id="KW-0966">Cell projection</keyword>
<name>A0ABQ2P489_9NEIS</name>
<keyword evidence="11" id="KW-1185">Reference proteome</keyword>
<keyword evidence="5" id="KW-0732">Signal</keyword>
<gene>
    <name evidence="9 10" type="primary">flgH</name>
    <name evidence="10" type="ORF">GCM10010970_02100</name>
</gene>
<dbReference type="HAMAP" id="MF_00415">
    <property type="entry name" value="FlgH"/>
    <property type="match status" value="1"/>
</dbReference>
<evidence type="ECO:0000313" key="10">
    <source>
        <dbReference type="EMBL" id="GGP17897.1"/>
    </source>
</evidence>
<comment type="similarity">
    <text evidence="3 9">Belongs to the FlgH family.</text>
</comment>
<keyword evidence="7 9" id="KW-0975">Bacterial flagellum</keyword>
<dbReference type="EMBL" id="BMLX01000001">
    <property type="protein sequence ID" value="GGP17897.1"/>
    <property type="molecule type" value="Genomic_DNA"/>
</dbReference>
<evidence type="ECO:0000256" key="4">
    <source>
        <dbReference type="ARBA" id="ARBA00011439"/>
    </source>
</evidence>
<reference evidence="11" key="1">
    <citation type="journal article" date="2019" name="Int. J. Syst. Evol. Microbiol.">
        <title>The Global Catalogue of Microorganisms (GCM) 10K type strain sequencing project: providing services to taxonomists for standard genome sequencing and annotation.</title>
        <authorList>
            <consortium name="The Broad Institute Genomics Platform"/>
            <consortium name="The Broad Institute Genome Sequencing Center for Infectious Disease"/>
            <person name="Wu L."/>
            <person name="Ma J."/>
        </authorList>
    </citation>
    <scope>NUCLEOTIDE SEQUENCE [LARGE SCALE GENOMIC DNA]</scope>
    <source>
        <strain evidence="11">CGMCC 1.8859</strain>
    </source>
</reference>
<keyword evidence="6 9" id="KW-0472">Membrane</keyword>
<proteinExistence type="inferred from homology"/>
<comment type="subunit">
    <text evidence="4 9">The basal body constitutes a major portion of the flagellar organelle and consists of four rings (L,P,S, and M) mounted on a central rod.</text>
</comment>
<comment type="caution">
    <text evidence="10">The sequence shown here is derived from an EMBL/GenBank/DDBJ whole genome shotgun (WGS) entry which is preliminary data.</text>
</comment>
<evidence type="ECO:0000256" key="7">
    <source>
        <dbReference type="ARBA" id="ARBA00023143"/>
    </source>
</evidence>
<evidence type="ECO:0000256" key="1">
    <source>
        <dbReference type="ARBA" id="ARBA00002591"/>
    </source>
</evidence>
<keyword evidence="8 9" id="KW-0998">Cell outer membrane</keyword>
<dbReference type="PANTHER" id="PTHR34933">
    <property type="entry name" value="FLAGELLAR L-RING PROTEIN"/>
    <property type="match status" value="1"/>
</dbReference>
<evidence type="ECO:0000256" key="3">
    <source>
        <dbReference type="ARBA" id="ARBA00006929"/>
    </source>
</evidence>
<sequence length="235" mass="24714">MANQDFSDVRHRICQAACILGLMVLAGCSSDPASIVTRPTRALPQPTLITMDNQGSIFQNATAQMLFEEAVASRVGDTLTIQIQESLTGSNKSTTNASKNGEVAFKGPGSTSSMGGVIKELFDLNVISTGSDTFKGSGQTDNANSMTGTLSVSVIDVLPNGLLEIAGSKRIAVNGDLNQLRFSGLVKKRDIKAGNVVSSQKVADVQLEQVGRGVVADANTVGWLQRTFMSVLGFD</sequence>
<evidence type="ECO:0000256" key="9">
    <source>
        <dbReference type="HAMAP-Rule" id="MF_00415"/>
    </source>
</evidence>
<accession>A0ABQ2P489</accession>
<comment type="subcellular location">
    <subcellularLocation>
        <location evidence="9">Cell outer membrane</location>
    </subcellularLocation>
    <subcellularLocation>
        <location evidence="9">Bacterial flagellum basal body</location>
    </subcellularLocation>
    <subcellularLocation>
        <location evidence="2">Membrane</location>
    </subcellularLocation>
</comment>
<evidence type="ECO:0000313" key="11">
    <source>
        <dbReference type="Proteomes" id="UP000637267"/>
    </source>
</evidence>
<evidence type="ECO:0000256" key="8">
    <source>
        <dbReference type="ARBA" id="ARBA00023237"/>
    </source>
</evidence>
<evidence type="ECO:0000256" key="2">
    <source>
        <dbReference type="ARBA" id="ARBA00004370"/>
    </source>
</evidence>
<comment type="function">
    <text evidence="1 9">Assembles around the rod to form the L-ring and probably protects the motor/basal body from shearing forces during rotation.</text>
</comment>
<dbReference type="Pfam" id="PF02107">
    <property type="entry name" value="FlgH"/>
    <property type="match status" value="1"/>
</dbReference>
<evidence type="ECO:0000256" key="6">
    <source>
        <dbReference type="ARBA" id="ARBA00023136"/>
    </source>
</evidence>
<dbReference type="InterPro" id="IPR000527">
    <property type="entry name" value="Flag_Lring"/>
</dbReference>
<keyword evidence="10" id="KW-0282">Flagellum</keyword>
<protein>
    <recommendedName>
        <fullName evidence="9">Flagellar L-ring protein</fullName>
    </recommendedName>
    <alternativeName>
        <fullName evidence="9">Basal body L-ring protein</fullName>
    </alternativeName>
</protein>
<dbReference type="Proteomes" id="UP000637267">
    <property type="component" value="Unassembled WGS sequence"/>
</dbReference>
<dbReference type="RefSeq" id="WP_229708571.1">
    <property type="nucleotide sequence ID" value="NZ_BMLX01000001.1"/>
</dbReference>
<evidence type="ECO:0000256" key="5">
    <source>
        <dbReference type="ARBA" id="ARBA00022729"/>
    </source>
</evidence>
<organism evidence="10 11">
    <name type="scientific">Silvimonas iriomotensis</name>
    <dbReference type="NCBI Taxonomy" id="449662"/>
    <lineage>
        <taxon>Bacteria</taxon>
        <taxon>Pseudomonadati</taxon>
        <taxon>Pseudomonadota</taxon>
        <taxon>Betaproteobacteria</taxon>
        <taxon>Neisseriales</taxon>
        <taxon>Chitinibacteraceae</taxon>
        <taxon>Silvimonas</taxon>
    </lineage>
</organism>
<keyword evidence="10" id="KW-0969">Cilium</keyword>
<dbReference type="PANTHER" id="PTHR34933:SF3">
    <property type="entry name" value="FLAGELLAR L-RING PROTEIN"/>
    <property type="match status" value="1"/>
</dbReference>
<dbReference type="PRINTS" id="PR01008">
    <property type="entry name" value="FLGLRINGFLGH"/>
</dbReference>